<accession>A0A409XHS6</accession>
<comment type="caution">
    <text evidence="2">The sequence shown here is derived from an EMBL/GenBank/DDBJ whole genome shotgun (WGS) entry which is preliminary data.</text>
</comment>
<gene>
    <name evidence="2" type="ORF">CVT25_013124</name>
</gene>
<organism evidence="2 3">
    <name type="scientific">Psilocybe cyanescens</name>
    <dbReference type="NCBI Taxonomy" id="93625"/>
    <lineage>
        <taxon>Eukaryota</taxon>
        <taxon>Fungi</taxon>
        <taxon>Dikarya</taxon>
        <taxon>Basidiomycota</taxon>
        <taxon>Agaricomycotina</taxon>
        <taxon>Agaricomycetes</taxon>
        <taxon>Agaricomycetidae</taxon>
        <taxon>Agaricales</taxon>
        <taxon>Agaricineae</taxon>
        <taxon>Strophariaceae</taxon>
        <taxon>Psilocybe</taxon>
    </lineage>
</organism>
<evidence type="ECO:0000256" key="1">
    <source>
        <dbReference type="SAM" id="MobiDB-lite"/>
    </source>
</evidence>
<name>A0A409XHS6_PSICY</name>
<proteinExistence type="predicted"/>
<dbReference type="EMBL" id="NHYD01001659">
    <property type="protein sequence ID" value="PPQ90299.1"/>
    <property type="molecule type" value="Genomic_DNA"/>
</dbReference>
<dbReference type="OrthoDB" id="3054237at2759"/>
<sequence length="146" mass="16657">MKPCHVANLPAYIHIHIHFHAHAHVQLNQPTNQPPFLPSHNHTVRPHPKEDTIRYQKGDLDAASIIAYISHMRKTGDMPKDILRVRGRLRNAFPGCGVNKLQIQNAYARAGWDVNEICWLTKKQVRVVFCVRDFVKGCTDDGFMGT</sequence>
<dbReference type="AlphaFoldDB" id="A0A409XHS6"/>
<reference evidence="2 3" key="1">
    <citation type="journal article" date="2018" name="Evol. Lett.">
        <title>Horizontal gene cluster transfer increased hallucinogenic mushroom diversity.</title>
        <authorList>
            <person name="Reynolds H.T."/>
            <person name="Vijayakumar V."/>
            <person name="Gluck-Thaler E."/>
            <person name="Korotkin H.B."/>
            <person name="Matheny P.B."/>
            <person name="Slot J.C."/>
        </authorList>
    </citation>
    <scope>NUCLEOTIDE SEQUENCE [LARGE SCALE GENOMIC DNA]</scope>
    <source>
        <strain evidence="2 3">2631</strain>
    </source>
</reference>
<evidence type="ECO:0000313" key="2">
    <source>
        <dbReference type="EMBL" id="PPQ90299.1"/>
    </source>
</evidence>
<evidence type="ECO:0000313" key="3">
    <source>
        <dbReference type="Proteomes" id="UP000283269"/>
    </source>
</evidence>
<feature type="region of interest" description="Disordered" evidence="1">
    <location>
        <begin position="28"/>
        <end position="48"/>
    </location>
</feature>
<dbReference type="Proteomes" id="UP000283269">
    <property type="component" value="Unassembled WGS sequence"/>
</dbReference>
<dbReference type="InParanoid" id="A0A409XHS6"/>
<protein>
    <submittedName>
        <fullName evidence="2">Uncharacterized protein</fullName>
    </submittedName>
</protein>
<keyword evidence="3" id="KW-1185">Reference proteome</keyword>